<keyword evidence="8" id="KW-1185">Reference proteome</keyword>
<dbReference type="HOGENOM" id="CLU_069356_27_0_11"/>
<dbReference type="PANTHER" id="PTHR30055">
    <property type="entry name" value="HTH-TYPE TRANSCRIPTIONAL REGULATOR RUTR"/>
    <property type="match status" value="1"/>
</dbReference>
<keyword evidence="1" id="KW-0805">Transcription regulation</keyword>
<dbReference type="SUPFAM" id="SSF46689">
    <property type="entry name" value="Homeodomain-like"/>
    <property type="match status" value="1"/>
</dbReference>
<dbReference type="OrthoDB" id="7186128at2"/>
<name>Q0RJ47_FRAAA</name>
<dbReference type="PRINTS" id="PR00455">
    <property type="entry name" value="HTHTETR"/>
</dbReference>
<dbReference type="AlphaFoldDB" id="Q0RJ47"/>
<dbReference type="RefSeq" id="WP_011604960.1">
    <property type="nucleotide sequence ID" value="NC_008278.1"/>
</dbReference>
<dbReference type="GO" id="GO:0045892">
    <property type="term" value="P:negative regulation of DNA-templated transcription"/>
    <property type="evidence" value="ECO:0007669"/>
    <property type="project" value="UniProtKB-ARBA"/>
</dbReference>
<evidence type="ECO:0000256" key="4">
    <source>
        <dbReference type="PROSITE-ProRule" id="PRU00335"/>
    </source>
</evidence>
<dbReference type="InterPro" id="IPR009057">
    <property type="entry name" value="Homeodomain-like_sf"/>
</dbReference>
<evidence type="ECO:0000256" key="5">
    <source>
        <dbReference type="SAM" id="MobiDB-lite"/>
    </source>
</evidence>
<reference evidence="7 8" key="1">
    <citation type="journal article" date="2007" name="Genome Res.">
        <title>Genome characteristics of facultatively symbiotic Frankia sp. strains reflect host range and host plant biogeography.</title>
        <authorList>
            <person name="Normand P."/>
            <person name="Lapierre P."/>
            <person name="Tisa L.S."/>
            <person name="Gogarten J.P."/>
            <person name="Alloisio N."/>
            <person name="Bagnarol E."/>
            <person name="Bassi C.A."/>
            <person name="Berry A.M."/>
            <person name="Bickhart D.M."/>
            <person name="Choisne N."/>
            <person name="Couloux A."/>
            <person name="Cournoyer B."/>
            <person name="Cruveiller S."/>
            <person name="Daubin V."/>
            <person name="Demange N."/>
            <person name="Francino M.P."/>
            <person name="Goltsman E."/>
            <person name="Huang Y."/>
            <person name="Kopp O.R."/>
            <person name="Labarre L."/>
            <person name="Lapidus A."/>
            <person name="Lavire C."/>
            <person name="Marechal J."/>
            <person name="Martinez M."/>
            <person name="Mastronunzio J.E."/>
            <person name="Mullin B.C."/>
            <person name="Niemann J."/>
            <person name="Pujic P."/>
            <person name="Rawnsley T."/>
            <person name="Rouy Z."/>
            <person name="Schenowitz C."/>
            <person name="Sellstedt A."/>
            <person name="Tavares F."/>
            <person name="Tomkins J.P."/>
            <person name="Vallenet D."/>
            <person name="Valverde C."/>
            <person name="Wall L.G."/>
            <person name="Wang Y."/>
            <person name="Medigue C."/>
            <person name="Benson D.R."/>
        </authorList>
    </citation>
    <scope>NUCLEOTIDE SEQUENCE [LARGE SCALE GENOMIC DNA]</scope>
    <source>
        <strain evidence="8">DSM 45986 / CECT 9034 / ACN14a</strain>
    </source>
</reference>
<dbReference type="InterPro" id="IPR001647">
    <property type="entry name" value="HTH_TetR"/>
</dbReference>
<protein>
    <submittedName>
        <fullName evidence="7">TetR family transcriptional regulator</fullName>
    </submittedName>
</protein>
<dbReference type="EMBL" id="CT573213">
    <property type="protein sequence ID" value="CAJ62466.1"/>
    <property type="molecule type" value="Genomic_DNA"/>
</dbReference>
<dbReference type="Proteomes" id="UP000000657">
    <property type="component" value="Chromosome"/>
</dbReference>
<dbReference type="GO" id="GO:0000976">
    <property type="term" value="F:transcription cis-regulatory region binding"/>
    <property type="evidence" value="ECO:0007669"/>
    <property type="project" value="TreeGrafter"/>
</dbReference>
<dbReference type="InterPro" id="IPR023772">
    <property type="entry name" value="DNA-bd_HTH_TetR-type_CS"/>
</dbReference>
<proteinExistence type="predicted"/>
<evidence type="ECO:0000256" key="1">
    <source>
        <dbReference type="ARBA" id="ARBA00023015"/>
    </source>
</evidence>
<feature type="domain" description="HTH tetR-type" evidence="6">
    <location>
        <begin position="8"/>
        <end position="68"/>
    </location>
</feature>
<evidence type="ECO:0000313" key="8">
    <source>
        <dbReference type="Proteomes" id="UP000000657"/>
    </source>
</evidence>
<keyword evidence="3" id="KW-0804">Transcription</keyword>
<dbReference type="PROSITE" id="PS50977">
    <property type="entry name" value="HTH_TETR_2"/>
    <property type="match status" value="1"/>
</dbReference>
<sequence>MAGRQRGVDKRRAILDAAAPIFGTQGYERASVDAIATAAGVSKPTIYSYFGGKENLFRESVADSAVEQNGDALRVLQTLDVSPERWQASLFEVGVKLVECQRSSCSMFLYRTIAAESARDPEIYRTVREKAGDPILDALTGRLAMLGNAGLLQVADPALAARQFFALINAQIPELTENGTRPAADDVVRRAVQAGVRTFLLAHGVPDPQPPASTSVSQAAHPLAS</sequence>
<gene>
    <name evidence="7" type="ordered locus">FRAAL3823</name>
</gene>
<dbReference type="Pfam" id="PF00440">
    <property type="entry name" value="TetR_N"/>
    <property type="match status" value="1"/>
</dbReference>
<evidence type="ECO:0000256" key="3">
    <source>
        <dbReference type="ARBA" id="ARBA00023163"/>
    </source>
</evidence>
<feature type="DNA-binding region" description="H-T-H motif" evidence="4">
    <location>
        <begin position="31"/>
        <end position="50"/>
    </location>
</feature>
<dbReference type="InterPro" id="IPR039536">
    <property type="entry name" value="TetR_C_Proteobacteria"/>
</dbReference>
<dbReference type="eggNOG" id="COG1309">
    <property type="taxonomic scope" value="Bacteria"/>
</dbReference>
<dbReference type="KEGG" id="fal:FRAAL3823"/>
<dbReference type="InterPro" id="IPR050109">
    <property type="entry name" value="HTH-type_TetR-like_transc_reg"/>
</dbReference>
<dbReference type="Pfam" id="PF14246">
    <property type="entry name" value="TetR_C_7"/>
    <property type="match status" value="1"/>
</dbReference>
<dbReference type="GO" id="GO:0003700">
    <property type="term" value="F:DNA-binding transcription factor activity"/>
    <property type="evidence" value="ECO:0007669"/>
    <property type="project" value="TreeGrafter"/>
</dbReference>
<evidence type="ECO:0000256" key="2">
    <source>
        <dbReference type="ARBA" id="ARBA00023125"/>
    </source>
</evidence>
<evidence type="ECO:0000313" key="7">
    <source>
        <dbReference type="EMBL" id="CAJ62466.1"/>
    </source>
</evidence>
<dbReference type="Gene3D" id="1.10.357.10">
    <property type="entry name" value="Tetracycline Repressor, domain 2"/>
    <property type="match status" value="1"/>
</dbReference>
<keyword evidence="2 4" id="KW-0238">DNA-binding</keyword>
<dbReference type="PANTHER" id="PTHR30055:SF146">
    <property type="entry name" value="HTH-TYPE TRANSCRIPTIONAL DUAL REGULATOR CECR"/>
    <property type="match status" value="1"/>
</dbReference>
<dbReference type="InterPro" id="IPR036271">
    <property type="entry name" value="Tet_transcr_reg_TetR-rel_C_sf"/>
</dbReference>
<dbReference type="PROSITE" id="PS01081">
    <property type="entry name" value="HTH_TETR_1"/>
    <property type="match status" value="1"/>
</dbReference>
<dbReference type="STRING" id="326424.FRAAL3823"/>
<accession>Q0RJ47</accession>
<organism evidence="7 8">
    <name type="scientific">Frankia alni (strain DSM 45986 / CECT 9034 / ACN14a)</name>
    <dbReference type="NCBI Taxonomy" id="326424"/>
    <lineage>
        <taxon>Bacteria</taxon>
        <taxon>Bacillati</taxon>
        <taxon>Actinomycetota</taxon>
        <taxon>Actinomycetes</taxon>
        <taxon>Frankiales</taxon>
        <taxon>Frankiaceae</taxon>
        <taxon>Frankia</taxon>
    </lineage>
</organism>
<evidence type="ECO:0000259" key="6">
    <source>
        <dbReference type="PROSITE" id="PS50977"/>
    </source>
</evidence>
<dbReference type="SUPFAM" id="SSF48498">
    <property type="entry name" value="Tetracyclin repressor-like, C-terminal domain"/>
    <property type="match status" value="1"/>
</dbReference>
<dbReference type="FunFam" id="1.10.10.60:FF:000141">
    <property type="entry name" value="TetR family transcriptional regulator"/>
    <property type="match status" value="1"/>
</dbReference>
<feature type="region of interest" description="Disordered" evidence="5">
    <location>
        <begin position="204"/>
        <end position="225"/>
    </location>
</feature>